<dbReference type="InterPro" id="IPR036397">
    <property type="entry name" value="RNaseH_sf"/>
</dbReference>
<dbReference type="Gene3D" id="3.30.420.10">
    <property type="entry name" value="Ribonuclease H-like superfamily/Ribonuclease H"/>
    <property type="match status" value="1"/>
</dbReference>
<dbReference type="InterPro" id="IPR001584">
    <property type="entry name" value="Integrase_cat-core"/>
</dbReference>
<dbReference type="InterPro" id="IPR058913">
    <property type="entry name" value="Integrase_dom_put"/>
</dbReference>
<dbReference type="Proteomes" id="UP001159427">
    <property type="component" value="Unassembled WGS sequence"/>
</dbReference>
<reference evidence="3 4" key="1">
    <citation type="submission" date="2022-05" db="EMBL/GenBank/DDBJ databases">
        <authorList>
            <consortium name="Genoscope - CEA"/>
            <person name="William W."/>
        </authorList>
    </citation>
    <scope>NUCLEOTIDE SEQUENCE [LARGE SCALE GENOMIC DNA]</scope>
</reference>
<dbReference type="PANTHER" id="PTHR46791">
    <property type="entry name" value="EXPRESSED PROTEIN"/>
    <property type="match status" value="1"/>
</dbReference>
<evidence type="ECO:0000256" key="1">
    <source>
        <dbReference type="SAM" id="SignalP"/>
    </source>
</evidence>
<organism evidence="3 4">
    <name type="scientific">Porites evermanni</name>
    <dbReference type="NCBI Taxonomy" id="104178"/>
    <lineage>
        <taxon>Eukaryota</taxon>
        <taxon>Metazoa</taxon>
        <taxon>Cnidaria</taxon>
        <taxon>Anthozoa</taxon>
        <taxon>Hexacorallia</taxon>
        <taxon>Scleractinia</taxon>
        <taxon>Fungiina</taxon>
        <taxon>Poritidae</taxon>
        <taxon>Porites</taxon>
    </lineage>
</organism>
<dbReference type="EMBL" id="CALNXI010001178">
    <property type="protein sequence ID" value="CAH3158816.1"/>
    <property type="molecule type" value="Genomic_DNA"/>
</dbReference>
<dbReference type="PANTHER" id="PTHR46791:SF13">
    <property type="entry name" value="CLR5 DOMAIN-CONTAINING PROTEIN"/>
    <property type="match status" value="1"/>
</dbReference>
<keyword evidence="4" id="KW-1185">Reference proteome</keyword>
<dbReference type="InterPro" id="IPR012337">
    <property type="entry name" value="RNaseH-like_sf"/>
</dbReference>
<accession>A0ABN8QBB5</accession>
<gene>
    <name evidence="3" type="ORF">PEVE_00002977</name>
</gene>
<dbReference type="PROSITE" id="PS50994">
    <property type="entry name" value="INTEGRASE"/>
    <property type="match status" value="1"/>
</dbReference>
<evidence type="ECO:0000313" key="3">
    <source>
        <dbReference type="EMBL" id="CAH3158816.1"/>
    </source>
</evidence>
<dbReference type="SUPFAM" id="SSF53098">
    <property type="entry name" value="Ribonuclease H-like"/>
    <property type="match status" value="1"/>
</dbReference>
<sequence length="399" mass="46660">MKKLNRRLNFFYRLTLLAILNMVCLSNCAMQTPALQKHEGLEREDLITSYFNQGLTNAEIVGLLVLRHGIVCSVRTLKRILKRLGLKRARHSTESLTEHIVGALLEELENSCGSFMGYRQLTRRLRRKYDLKVRRDTVMRALRIIDPVGVERRQKRALKRRRYSTPGPNFLWHVDGWDKLAPFGIFIHGAVDGFSRRILWLEVNSANKNPNVIASHYLTTVQELEGVPRRMRCDRGRENTINVSLQQFFRWHDVDDFGGTESFLEGKSCGNQRIEAWWSKFREGGGGWWMNLFKDPQLRLVAELWNTHHIQRQRRCDVKGGKPDVMFFTPEVYGKQDYLVNVDKDDISACKQIYAENCVDYNVDMEELVRLIKTDYQPPLNEYEALKLYSEIIVLLKNH</sequence>
<feature type="signal peptide" evidence="1">
    <location>
        <begin position="1"/>
        <end position="26"/>
    </location>
</feature>
<dbReference type="Pfam" id="PF24764">
    <property type="entry name" value="rva_4"/>
    <property type="match status" value="1"/>
</dbReference>
<keyword evidence="1" id="KW-0732">Signal</keyword>
<feature type="chain" id="PRO_5046219447" description="Integrase catalytic domain-containing protein" evidence="1">
    <location>
        <begin position="27"/>
        <end position="399"/>
    </location>
</feature>
<feature type="domain" description="Integrase catalytic" evidence="2">
    <location>
        <begin position="162"/>
        <end position="255"/>
    </location>
</feature>
<protein>
    <recommendedName>
        <fullName evidence="2">Integrase catalytic domain-containing protein</fullName>
    </recommendedName>
</protein>
<name>A0ABN8QBB5_9CNID</name>
<evidence type="ECO:0000313" key="4">
    <source>
        <dbReference type="Proteomes" id="UP001159427"/>
    </source>
</evidence>
<proteinExistence type="predicted"/>
<comment type="caution">
    <text evidence="3">The sequence shown here is derived from an EMBL/GenBank/DDBJ whole genome shotgun (WGS) entry which is preliminary data.</text>
</comment>
<evidence type="ECO:0000259" key="2">
    <source>
        <dbReference type="PROSITE" id="PS50994"/>
    </source>
</evidence>